<dbReference type="Pfam" id="PF01966">
    <property type="entry name" value="HD"/>
    <property type="match status" value="1"/>
</dbReference>
<protein>
    <recommendedName>
        <fullName evidence="2">Deoxyguanosinetriphosphate triphosphohydrolase-like protein</fullName>
    </recommendedName>
</protein>
<dbReference type="InterPro" id="IPR006261">
    <property type="entry name" value="dGTPase"/>
</dbReference>
<dbReference type="PANTHER" id="PTHR11373">
    <property type="entry name" value="DEOXYNUCLEOSIDE TRIPHOSPHATE TRIPHOSPHOHYDROLASE"/>
    <property type="match status" value="1"/>
</dbReference>
<dbReference type="CDD" id="cd00077">
    <property type="entry name" value="HDc"/>
    <property type="match status" value="1"/>
</dbReference>
<evidence type="ECO:0000313" key="4">
    <source>
        <dbReference type="EMBL" id="AFU69957.1"/>
    </source>
</evidence>
<dbReference type="InterPro" id="IPR006674">
    <property type="entry name" value="HD_domain"/>
</dbReference>
<dbReference type="PROSITE" id="PS51831">
    <property type="entry name" value="HD"/>
    <property type="match status" value="1"/>
</dbReference>
<evidence type="ECO:0000313" key="5">
    <source>
        <dbReference type="Proteomes" id="UP000008514"/>
    </source>
</evidence>
<dbReference type="HOGENOM" id="CLU_028163_0_0_10"/>
<evidence type="ECO:0000256" key="1">
    <source>
        <dbReference type="ARBA" id="ARBA00022801"/>
    </source>
</evidence>
<dbReference type="SUPFAM" id="SSF109604">
    <property type="entry name" value="HD-domain/PDEase-like"/>
    <property type="match status" value="1"/>
</dbReference>
<dbReference type="Pfam" id="PF13286">
    <property type="entry name" value="HD_assoc"/>
    <property type="match status" value="1"/>
</dbReference>
<sequence length="479" mass="55414">MLELYSKSDCLRFAEENESNLGKEDYRSDFWRDYARLLHSPSFRRLTGKTQLFPNNETDFFRNRLTHSLEVGQIAKSITKRLNHQYNLNIDEDLVSFSALTHDLGHPPFGHQGEEALDECMMKYGGFEGNAQTLRIITKIEKKLYNEEFPSGFDDSGNDLRFGLNLTYRSIASILKYDTVIPFTKKERKMFHDSRSEKTKPVKGFYKSEENIIKEIKEKIAGDRDFIGFKTIECSIMDIADDIAYSNYDLEDSFKAGFLSPIDLLYPDEELLVRVVNSVNKRTNLTLKPDDISLILIDIYGHILESTEEIETIKITEENKDDLIYYYAGNAYKSSMNIASNGALRTQMSSRLVGKFIRQVDLKLNKEAPYLSKAFLNEDTLIEVEVLKTLTYESQILSPKLKIAELRGKEIVKRIFKTINKKNGNQLLPKDYQQIYLRSNKVDKKRVICDFISGMTNNYAIQFYGRLTSENPETIFKPL</sequence>
<dbReference type="PANTHER" id="PTHR11373:SF32">
    <property type="entry name" value="DEOXYGUANOSINETRIPHOSPHATE TRIPHOSPHOHYDROLASE"/>
    <property type="match status" value="1"/>
</dbReference>
<dbReference type="OrthoDB" id="9803619at2"/>
<comment type="similarity">
    <text evidence="2">Belongs to the dGTPase family. Type 2 subfamily.</text>
</comment>
<dbReference type="NCBIfam" id="TIGR01353">
    <property type="entry name" value="dGTP_triPase"/>
    <property type="match status" value="1"/>
</dbReference>
<name>K4IHE4_PSYTT</name>
<dbReference type="STRING" id="313595.P700755_003316"/>
<accession>K4IHE4</accession>
<keyword evidence="1 2" id="KW-0378">Hydrolase</keyword>
<feature type="domain" description="HD" evidence="3">
    <location>
        <begin position="64"/>
        <end position="246"/>
    </location>
</feature>
<dbReference type="EMBL" id="CP003879">
    <property type="protein sequence ID" value="AFU69957.1"/>
    <property type="molecule type" value="Genomic_DNA"/>
</dbReference>
<reference evidence="4" key="1">
    <citation type="submission" date="2006-03" db="EMBL/GenBank/DDBJ databases">
        <authorList>
            <person name="Bowman J."/>
            <person name="Ferriera S."/>
            <person name="Johnson J."/>
            <person name="Kravitz S."/>
            <person name="Halpern A."/>
            <person name="Remington K."/>
            <person name="Beeson K."/>
            <person name="Tran B."/>
            <person name="Rogers Y.-H."/>
            <person name="Friedman R."/>
            <person name="Venter J.C."/>
        </authorList>
    </citation>
    <scope>NUCLEOTIDE SEQUENCE [LARGE SCALE GENOMIC DNA]</scope>
    <source>
        <strain evidence="4">ATCC 700755</strain>
    </source>
</reference>
<dbReference type="Gene3D" id="1.10.3210.10">
    <property type="entry name" value="Hypothetical protein af1432"/>
    <property type="match status" value="2"/>
</dbReference>
<dbReference type="HAMAP" id="MF_01212">
    <property type="entry name" value="dGTPase_type2"/>
    <property type="match status" value="1"/>
</dbReference>
<dbReference type="InterPro" id="IPR050135">
    <property type="entry name" value="dGTPase-like"/>
</dbReference>
<dbReference type="eggNOG" id="COG0232">
    <property type="taxonomic scope" value="Bacteria"/>
</dbReference>
<dbReference type="GO" id="GO:0006203">
    <property type="term" value="P:dGTP catabolic process"/>
    <property type="evidence" value="ECO:0007669"/>
    <property type="project" value="TreeGrafter"/>
</dbReference>
<reference evidence="4" key="2">
    <citation type="submission" date="2012-09" db="EMBL/GenBank/DDBJ databases">
        <title>The complete sequence of Psychroflexus torquis an extreme psychrophile from sea-ice that is stimulated by light.</title>
        <authorList>
            <person name="Feng S."/>
            <person name="Powell S.M."/>
            <person name="Bowman J.P."/>
        </authorList>
    </citation>
    <scope>NUCLEOTIDE SEQUENCE [LARGE SCALE GENOMIC DNA]</scope>
    <source>
        <strain evidence="4">ATCC 700755</strain>
    </source>
</reference>
<dbReference type="InterPro" id="IPR026875">
    <property type="entry name" value="PHydrolase_assoc_dom"/>
</dbReference>
<dbReference type="InterPro" id="IPR023023">
    <property type="entry name" value="dNTPase_2"/>
</dbReference>
<dbReference type="KEGG" id="ptq:P700755_003316"/>
<dbReference type="RefSeq" id="WP_015025505.1">
    <property type="nucleotide sequence ID" value="NC_018721.1"/>
</dbReference>
<evidence type="ECO:0000259" key="3">
    <source>
        <dbReference type="PROSITE" id="PS51831"/>
    </source>
</evidence>
<proteinExistence type="inferred from homology"/>
<dbReference type="GO" id="GO:0008832">
    <property type="term" value="F:dGTPase activity"/>
    <property type="evidence" value="ECO:0007669"/>
    <property type="project" value="TreeGrafter"/>
</dbReference>
<dbReference type="Proteomes" id="UP000008514">
    <property type="component" value="Chromosome"/>
</dbReference>
<dbReference type="SMART" id="SM00471">
    <property type="entry name" value="HDc"/>
    <property type="match status" value="1"/>
</dbReference>
<keyword evidence="5" id="KW-1185">Reference proteome</keyword>
<gene>
    <name evidence="4" type="ordered locus">P700755_003316</name>
</gene>
<organism evidence="4 5">
    <name type="scientific">Psychroflexus torquis (strain ATCC 700755 / CIP 106069 / ACAM 623)</name>
    <dbReference type="NCBI Taxonomy" id="313595"/>
    <lineage>
        <taxon>Bacteria</taxon>
        <taxon>Pseudomonadati</taxon>
        <taxon>Bacteroidota</taxon>
        <taxon>Flavobacteriia</taxon>
        <taxon>Flavobacteriales</taxon>
        <taxon>Flavobacteriaceae</taxon>
        <taxon>Psychroflexus</taxon>
    </lineage>
</organism>
<dbReference type="InterPro" id="IPR003607">
    <property type="entry name" value="HD/PDEase_dom"/>
</dbReference>
<evidence type="ECO:0000256" key="2">
    <source>
        <dbReference type="HAMAP-Rule" id="MF_01212"/>
    </source>
</evidence>
<dbReference type="AlphaFoldDB" id="K4IHE4"/>